<protein>
    <recommendedName>
        <fullName evidence="4">Porin</fullName>
    </recommendedName>
</protein>
<dbReference type="EMBL" id="CP019628">
    <property type="protein sequence ID" value="AQQ00920.1"/>
    <property type="molecule type" value="Genomic_DNA"/>
</dbReference>
<dbReference type="SUPFAM" id="SSF56935">
    <property type="entry name" value="Porins"/>
    <property type="match status" value="1"/>
</dbReference>
<dbReference type="STRING" id="247523.B0W48_14710"/>
<dbReference type="KEGG" id="paln:B0W48_14710"/>
<keyword evidence="1" id="KW-0732">Signal</keyword>
<dbReference type="RefSeq" id="WP_077537585.1">
    <property type="nucleotide sequence ID" value="NZ_CANLYY010000048.1"/>
</dbReference>
<accession>A0A1Q2H0N0</accession>
<feature type="chain" id="PRO_5012614169" description="Porin" evidence="1">
    <location>
        <begin position="20"/>
        <end position="442"/>
    </location>
</feature>
<name>A0A1Q2H0N0_9GAMM</name>
<dbReference type="AlphaFoldDB" id="A0A1Q2H0N0"/>
<evidence type="ECO:0000313" key="2">
    <source>
        <dbReference type="EMBL" id="AQQ00920.1"/>
    </source>
</evidence>
<feature type="signal peptide" evidence="1">
    <location>
        <begin position="1"/>
        <end position="19"/>
    </location>
</feature>
<gene>
    <name evidence="2" type="ORF">B0W48_14710</name>
</gene>
<dbReference type="Proteomes" id="UP000188243">
    <property type="component" value="Chromosome"/>
</dbReference>
<evidence type="ECO:0008006" key="4">
    <source>
        <dbReference type="Google" id="ProtNLM"/>
    </source>
</evidence>
<sequence>MKYIYICLTLILLPSVAQASDDFKISGFATLSAVKTNKQDIEFIQNNTLPTGADDHWRFDNDTVIGVQGQYKISDKLSGVVQLLSRRNYKNNYQPSLDWAYISYKYNSNLRLRAGRFVSPVFLGSDTRNVNYSNVWVRPVIDLYSQATINNIDGVDAIYSNFIGDGDISYQIQAYAGKFDKLYFPGKSYIKFHHMAGLVGTVQYDSWTFRAGYMNAQHSTLSAEGDYVPGNMRMLVSTDYQLGLTIDPQNDNCAVGTCSEVVPNAGDVFSIIQRKRRPFNLTSLAVVYDNGSYFGQFEWAHREARSALSNGIAAYGMVGYRLGSFTPYVGYSYAKSLTENFALDVDADVKASLDSQVVGLGSEPLDQYVVRNSNSRSNTITTGLRWDFYKKMALKVQVDRFRPLNNDGLATGGSGFRNLTNETLSATGQNIIVSTVSLDIIF</sequence>
<reference evidence="2 3" key="1">
    <citation type="submission" date="2017-02" db="EMBL/GenBank/DDBJ databases">
        <title>Complete genome sequence of the cold-active Pseudoalteromonas aliena strain EH1 isolated from Arctic seawater.</title>
        <authorList>
            <person name="Kim E."/>
            <person name="Heo E."/>
            <person name="Kim H."/>
            <person name="Kim D."/>
        </authorList>
    </citation>
    <scope>NUCLEOTIDE SEQUENCE [LARGE SCALE GENOMIC DNA]</scope>
    <source>
        <strain evidence="2 3">EH1</strain>
    </source>
</reference>
<evidence type="ECO:0000256" key="1">
    <source>
        <dbReference type="SAM" id="SignalP"/>
    </source>
</evidence>
<organism evidence="2 3">
    <name type="scientific">Pseudoalteromonas aliena</name>
    <dbReference type="NCBI Taxonomy" id="247523"/>
    <lineage>
        <taxon>Bacteria</taxon>
        <taxon>Pseudomonadati</taxon>
        <taxon>Pseudomonadota</taxon>
        <taxon>Gammaproteobacteria</taxon>
        <taxon>Alteromonadales</taxon>
        <taxon>Pseudoalteromonadaceae</taxon>
        <taxon>Pseudoalteromonas</taxon>
    </lineage>
</organism>
<proteinExistence type="predicted"/>
<evidence type="ECO:0000313" key="3">
    <source>
        <dbReference type="Proteomes" id="UP000188243"/>
    </source>
</evidence>